<reference evidence="2" key="1">
    <citation type="journal article" date="2012" name="Nat. Biotechnol.">
        <title>Reference genome sequence of the model plant Setaria.</title>
        <authorList>
            <person name="Bennetzen J.L."/>
            <person name="Schmutz J."/>
            <person name="Wang H."/>
            <person name="Percifield R."/>
            <person name="Hawkins J."/>
            <person name="Pontaroli A.C."/>
            <person name="Estep M."/>
            <person name="Feng L."/>
            <person name="Vaughn J.N."/>
            <person name="Grimwood J."/>
            <person name="Jenkins J."/>
            <person name="Barry K."/>
            <person name="Lindquist E."/>
            <person name="Hellsten U."/>
            <person name="Deshpande S."/>
            <person name="Wang X."/>
            <person name="Wu X."/>
            <person name="Mitros T."/>
            <person name="Triplett J."/>
            <person name="Yang X."/>
            <person name="Ye C.Y."/>
            <person name="Mauro-Herrera M."/>
            <person name="Wang L."/>
            <person name="Li P."/>
            <person name="Sharma M."/>
            <person name="Sharma R."/>
            <person name="Ronald P.C."/>
            <person name="Panaud O."/>
            <person name="Kellogg E.A."/>
            <person name="Brutnell T.P."/>
            <person name="Doust A.N."/>
            <person name="Tuskan G.A."/>
            <person name="Rokhsar D."/>
            <person name="Devos K.M."/>
        </authorList>
    </citation>
    <scope>NUCLEOTIDE SEQUENCE [LARGE SCALE GENOMIC DNA]</scope>
    <source>
        <strain evidence="2">cv. Yugu1</strain>
    </source>
</reference>
<dbReference type="EnsemblPlants" id="KQL15798">
    <property type="protein sequence ID" value="KQL15798"/>
    <property type="gene ID" value="SETIT_025372mg"/>
</dbReference>
<evidence type="ECO:0000313" key="2">
    <source>
        <dbReference type="Proteomes" id="UP000004995"/>
    </source>
</evidence>
<organism evidence="1 2">
    <name type="scientific">Setaria italica</name>
    <name type="common">Foxtail millet</name>
    <name type="synonym">Panicum italicum</name>
    <dbReference type="NCBI Taxonomy" id="4555"/>
    <lineage>
        <taxon>Eukaryota</taxon>
        <taxon>Viridiplantae</taxon>
        <taxon>Streptophyta</taxon>
        <taxon>Embryophyta</taxon>
        <taxon>Tracheophyta</taxon>
        <taxon>Spermatophyta</taxon>
        <taxon>Magnoliopsida</taxon>
        <taxon>Liliopsida</taxon>
        <taxon>Poales</taxon>
        <taxon>Poaceae</taxon>
        <taxon>PACMAD clade</taxon>
        <taxon>Panicoideae</taxon>
        <taxon>Panicodae</taxon>
        <taxon>Paniceae</taxon>
        <taxon>Cenchrinae</taxon>
        <taxon>Setaria</taxon>
    </lineage>
</organism>
<sequence>MPIPNVSLDISKYSNVFVGMSQGSLKMVNDPLPVQKGSCITVNDL</sequence>
<reference evidence="1" key="2">
    <citation type="submission" date="2018-08" db="UniProtKB">
        <authorList>
            <consortium name="EnsemblPlants"/>
        </authorList>
    </citation>
    <scope>IDENTIFICATION</scope>
    <source>
        <strain evidence="1">Yugu1</strain>
    </source>
</reference>
<keyword evidence="2" id="KW-1185">Reference proteome</keyword>
<dbReference type="Proteomes" id="UP000004995">
    <property type="component" value="Unassembled WGS sequence"/>
</dbReference>
<accession>K3ZFM0</accession>
<protein>
    <submittedName>
        <fullName evidence="1">Uncharacterized protein</fullName>
    </submittedName>
</protein>
<dbReference type="InParanoid" id="K3ZFM0"/>
<proteinExistence type="predicted"/>
<dbReference type="AlphaFoldDB" id="K3ZFM0"/>
<dbReference type="Gramene" id="KQL15798">
    <property type="protein sequence ID" value="KQL15798"/>
    <property type="gene ID" value="SETIT_025372mg"/>
</dbReference>
<evidence type="ECO:0000313" key="1">
    <source>
        <dbReference type="EnsemblPlants" id="KQL15798"/>
    </source>
</evidence>
<dbReference type="EMBL" id="AGNK02001785">
    <property type="status" value="NOT_ANNOTATED_CDS"/>
    <property type="molecule type" value="Genomic_DNA"/>
</dbReference>
<name>K3ZFM0_SETIT</name>
<dbReference type="HOGENOM" id="CLU_3208539_0_0_1"/>